<evidence type="ECO:0000259" key="6">
    <source>
        <dbReference type="Pfam" id="PF05140"/>
    </source>
</evidence>
<evidence type="ECO:0000313" key="8">
    <source>
        <dbReference type="Proteomes" id="UP001370490"/>
    </source>
</evidence>
<evidence type="ECO:0000256" key="5">
    <source>
        <dbReference type="ARBA" id="ARBA00023136"/>
    </source>
</evidence>
<evidence type="ECO:0000313" key="7">
    <source>
        <dbReference type="EMBL" id="KAK6916531.1"/>
    </source>
</evidence>
<keyword evidence="2" id="KW-0812">Transmembrane</keyword>
<keyword evidence="4" id="KW-1133">Transmembrane helix</keyword>
<name>A0AAN8YXB8_9MAGN</name>
<dbReference type="InterPro" id="IPR007816">
    <property type="entry name" value="ResB-like_domain"/>
</dbReference>
<dbReference type="PANTHER" id="PTHR31566">
    <property type="entry name" value="CYTOCHROME C BIOGENESIS PROTEIN CCS1, CHLOROPLASTIC"/>
    <property type="match status" value="1"/>
</dbReference>
<comment type="subcellular location">
    <subcellularLocation>
        <location evidence="1">Membrane</location>
        <topology evidence="1">Multi-pass membrane protein</topology>
    </subcellularLocation>
</comment>
<evidence type="ECO:0000256" key="3">
    <source>
        <dbReference type="ARBA" id="ARBA00022748"/>
    </source>
</evidence>
<keyword evidence="5" id="KW-0472">Membrane</keyword>
<dbReference type="GO" id="GO:0016020">
    <property type="term" value="C:membrane"/>
    <property type="evidence" value="ECO:0007669"/>
    <property type="project" value="UniProtKB-SubCell"/>
</dbReference>
<keyword evidence="3" id="KW-0201">Cytochrome c-type biogenesis</keyword>
<accession>A0AAN8YXB8</accession>
<evidence type="ECO:0000256" key="1">
    <source>
        <dbReference type="ARBA" id="ARBA00004141"/>
    </source>
</evidence>
<evidence type="ECO:0000256" key="2">
    <source>
        <dbReference type="ARBA" id="ARBA00022692"/>
    </source>
</evidence>
<proteinExistence type="predicted"/>
<dbReference type="Pfam" id="PF05140">
    <property type="entry name" value="ResB"/>
    <property type="match status" value="1"/>
</dbReference>
<gene>
    <name evidence="7" type="ORF">RJ641_019392</name>
</gene>
<organism evidence="7 8">
    <name type="scientific">Dillenia turbinata</name>
    <dbReference type="NCBI Taxonomy" id="194707"/>
    <lineage>
        <taxon>Eukaryota</taxon>
        <taxon>Viridiplantae</taxon>
        <taxon>Streptophyta</taxon>
        <taxon>Embryophyta</taxon>
        <taxon>Tracheophyta</taxon>
        <taxon>Spermatophyta</taxon>
        <taxon>Magnoliopsida</taxon>
        <taxon>eudicotyledons</taxon>
        <taxon>Gunneridae</taxon>
        <taxon>Pentapetalae</taxon>
        <taxon>Dilleniales</taxon>
        <taxon>Dilleniaceae</taxon>
        <taxon>Dillenia</taxon>
    </lineage>
</organism>
<dbReference type="GO" id="GO:0017004">
    <property type="term" value="P:cytochrome complex assembly"/>
    <property type="evidence" value="ECO:0007669"/>
    <property type="project" value="UniProtKB-KW"/>
</dbReference>
<protein>
    <submittedName>
        <fullName evidence="7">ResB-like domain</fullName>
    </submittedName>
</protein>
<feature type="domain" description="ResB-like" evidence="6">
    <location>
        <begin position="190"/>
        <end position="314"/>
    </location>
</feature>
<dbReference type="Proteomes" id="UP001370490">
    <property type="component" value="Unassembled WGS sequence"/>
</dbReference>
<dbReference type="InterPro" id="IPR023494">
    <property type="entry name" value="Cyt_c_bgen_Ccs1/CcsB/ResB"/>
</dbReference>
<dbReference type="PANTHER" id="PTHR31566:SF0">
    <property type="entry name" value="CYTOCHROME C BIOGENESIS PROTEIN CCS1, CHLOROPLASTIC"/>
    <property type="match status" value="1"/>
</dbReference>
<dbReference type="AlphaFoldDB" id="A0AAN8YXB8"/>
<dbReference type="EMBL" id="JBAMMX010000024">
    <property type="protein sequence ID" value="KAK6916531.1"/>
    <property type="molecule type" value="Genomic_DNA"/>
</dbReference>
<keyword evidence="8" id="KW-1185">Reference proteome</keyword>
<evidence type="ECO:0000256" key="4">
    <source>
        <dbReference type="ARBA" id="ARBA00022989"/>
    </source>
</evidence>
<comment type="caution">
    <text evidence="7">The sequence shown here is derived from an EMBL/GenBank/DDBJ whole genome shotgun (WGS) entry which is preliminary data.</text>
</comment>
<reference evidence="7 8" key="1">
    <citation type="submission" date="2023-12" db="EMBL/GenBank/DDBJ databases">
        <title>A high-quality genome assembly for Dillenia turbinata (Dilleniales).</title>
        <authorList>
            <person name="Chanderbali A."/>
        </authorList>
    </citation>
    <scope>NUCLEOTIDE SEQUENCE [LARGE SCALE GENOMIC DNA]</scope>
    <source>
        <strain evidence="7">LSX21</strain>
        <tissue evidence="7">Leaf</tissue>
    </source>
</reference>
<sequence>MMMKSPRICRKSRSFWGSLRGYPEGSCLFCLIFLWLSERCSVLLLLWLWGRLQISTLRSTQKVILCLGSLLGDGCSPLDLTLCSPPPFFLDCALSWLHHSWLALIQQQTPLVKNFWHTPETIRKQECTDTLPRAAIQDLGVVLMGDGYEVHRYCCHAFNFFPFFADLVRFLLLGTAEMLKCAAVILERSTLYAFRGSVTVPQGLNFVVGDVFGPISFLSSPTDAFNTEVHVNRFYYYDGREVSADKEEKSSVELAFLLTLMRQMSKLYVKGSQFHTDLSLSDLNGKEVLRKTVSVNDPLRYGGITMYQTDWSISALQILKDDE</sequence>